<protein>
    <submittedName>
        <fullName evidence="1">Uncharacterized protein</fullName>
    </submittedName>
</protein>
<comment type="caution">
    <text evidence="1">The sequence shown here is derived from an EMBL/GenBank/DDBJ whole genome shotgun (WGS) entry which is preliminary data.</text>
</comment>
<evidence type="ECO:0000313" key="1">
    <source>
        <dbReference type="EMBL" id="KKR03278.1"/>
    </source>
</evidence>
<reference evidence="1 2" key="1">
    <citation type="journal article" date="2015" name="Nature">
        <title>rRNA introns, odd ribosomes, and small enigmatic genomes across a large radiation of phyla.</title>
        <authorList>
            <person name="Brown C.T."/>
            <person name="Hug L.A."/>
            <person name="Thomas B.C."/>
            <person name="Sharon I."/>
            <person name="Castelle C.J."/>
            <person name="Singh A."/>
            <person name="Wilkins M.J."/>
            <person name="Williams K.H."/>
            <person name="Banfield J.F."/>
        </authorList>
    </citation>
    <scope>NUCLEOTIDE SEQUENCE [LARGE SCALE GENOMIC DNA]</scope>
</reference>
<evidence type="ECO:0000313" key="2">
    <source>
        <dbReference type="Proteomes" id="UP000033935"/>
    </source>
</evidence>
<dbReference type="AlphaFoldDB" id="A0A0G0MJH0"/>
<gene>
    <name evidence="1" type="ORF">UT30_C0033G0004</name>
</gene>
<organism evidence="1 2">
    <name type="scientific">Candidatus Uhrbacteria bacterium GW2011_GWF2_39_13</name>
    <dbReference type="NCBI Taxonomy" id="1618995"/>
    <lineage>
        <taxon>Bacteria</taxon>
        <taxon>Candidatus Uhriibacteriota</taxon>
    </lineage>
</organism>
<dbReference type="Proteomes" id="UP000033935">
    <property type="component" value="Unassembled WGS sequence"/>
</dbReference>
<accession>A0A0G0MJH0</accession>
<sequence length="50" mass="5823">MKCRLGDGCKRVKIWYFEPAVLTERSEGGWQRQAVIAGITWKCINTVFIY</sequence>
<dbReference type="EMBL" id="LBWG01000033">
    <property type="protein sequence ID" value="KKR03278.1"/>
    <property type="molecule type" value="Genomic_DNA"/>
</dbReference>
<name>A0A0G0MJH0_9BACT</name>
<proteinExistence type="predicted"/>